<accession>A0A5K7XF19</accession>
<dbReference type="AlphaFoldDB" id="A0A5K7XF19"/>
<gene>
    <name evidence="1" type="ORF">PLANPX_4597</name>
</gene>
<dbReference type="Proteomes" id="UP000326837">
    <property type="component" value="Chromosome"/>
</dbReference>
<organism evidence="1 2">
    <name type="scientific">Lacipirellula parvula</name>
    <dbReference type="NCBI Taxonomy" id="2650471"/>
    <lineage>
        <taxon>Bacteria</taxon>
        <taxon>Pseudomonadati</taxon>
        <taxon>Planctomycetota</taxon>
        <taxon>Planctomycetia</taxon>
        <taxon>Pirellulales</taxon>
        <taxon>Lacipirellulaceae</taxon>
        <taxon>Lacipirellula</taxon>
    </lineage>
</organism>
<keyword evidence="2" id="KW-1185">Reference proteome</keyword>
<evidence type="ECO:0000313" key="2">
    <source>
        <dbReference type="Proteomes" id="UP000326837"/>
    </source>
</evidence>
<name>A0A5K7XF19_9BACT</name>
<dbReference type="KEGG" id="lpav:PLANPX_4597"/>
<evidence type="ECO:0000313" key="1">
    <source>
        <dbReference type="EMBL" id="BBO34985.1"/>
    </source>
</evidence>
<sequence>MRTIATVGSLGEPTLLCPPALVLQRAIHTEGYREAWLI</sequence>
<protein>
    <submittedName>
        <fullName evidence="1">Uncharacterized protein</fullName>
    </submittedName>
</protein>
<dbReference type="EMBL" id="AP021861">
    <property type="protein sequence ID" value="BBO34985.1"/>
    <property type="molecule type" value="Genomic_DNA"/>
</dbReference>
<proteinExistence type="predicted"/>
<reference evidence="2" key="1">
    <citation type="submission" date="2019-10" db="EMBL/GenBank/DDBJ databases">
        <title>Lacipirellula parvula gen. nov., sp. nov., representing a lineage of planctomycetes widespread in freshwater anoxic habitats, and description of the family Lacipirellulaceae.</title>
        <authorList>
            <person name="Dedysh S.N."/>
            <person name="Kulichevskaya I.S."/>
            <person name="Beletsky A.V."/>
            <person name="Rakitin A.L."/>
            <person name="Mardanov A.V."/>
            <person name="Ivanova A.A."/>
            <person name="Saltykova V.X."/>
            <person name="Rijpstra W.I.C."/>
            <person name="Sinninghe Damste J.S."/>
            <person name="Ravin N.V."/>
        </authorList>
    </citation>
    <scope>NUCLEOTIDE SEQUENCE [LARGE SCALE GENOMIC DNA]</scope>
    <source>
        <strain evidence="2">PX69</strain>
    </source>
</reference>